<evidence type="ECO:0000256" key="1">
    <source>
        <dbReference type="SAM" id="Coils"/>
    </source>
</evidence>
<feature type="region of interest" description="Disordered" evidence="2">
    <location>
        <begin position="443"/>
        <end position="511"/>
    </location>
</feature>
<organism evidence="3">
    <name type="scientific">Oppiella nova</name>
    <dbReference type="NCBI Taxonomy" id="334625"/>
    <lineage>
        <taxon>Eukaryota</taxon>
        <taxon>Metazoa</taxon>
        <taxon>Ecdysozoa</taxon>
        <taxon>Arthropoda</taxon>
        <taxon>Chelicerata</taxon>
        <taxon>Arachnida</taxon>
        <taxon>Acari</taxon>
        <taxon>Acariformes</taxon>
        <taxon>Sarcoptiformes</taxon>
        <taxon>Oribatida</taxon>
        <taxon>Brachypylina</taxon>
        <taxon>Oppioidea</taxon>
        <taxon>Oppiidae</taxon>
        <taxon>Oppiella</taxon>
    </lineage>
</organism>
<evidence type="ECO:0000256" key="2">
    <source>
        <dbReference type="SAM" id="MobiDB-lite"/>
    </source>
</evidence>
<gene>
    <name evidence="3" type="ORF">ONB1V03_LOCUS10779</name>
</gene>
<dbReference type="AlphaFoldDB" id="A0A7R9QQ37"/>
<accession>A0A7R9QQ37</accession>
<feature type="compositionally biased region" description="Low complexity" evidence="2">
    <location>
        <begin position="113"/>
        <end position="125"/>
    </location>
</feature>
<sequence>RGVGKGMPNTVSMGDQLQHMDVRGDRTVRIGIACVWRERRANERTVHWYLESVFNGGTVMPTHPWALVEVLREHQYRANPDIDGYLEARRLASAEHRDVDITVRRMSISASASTIAETSGTGSSGQPMETTGADGQVVADSGHERCITPAPDNGHSPVDCCICHQPAINPMRCTPVAERHLQVDDYNLECTTVPHVMCYQCLANCINTYNTPIVNCPMGCPNEFVMDNLRTVNRTYTHMSDHLFIPCPYNCGLYGSQAALANHVCPLETADRVGHTYQSRVIHRQREEIDDLRAQVSQKDSQLAAKDSQLLESREGNRLLKDKYEEFVNREAASYGPRVVAAERTARYLYDELLFRDLRIDSQALTIGQLREELEAVEFEHERALAQLNRQYQRVVRALDADRGRLTGEKERLSEEIRILLGCGPGPAGQALQQFIWETSSATNTGASDDDNSLGIRHMFTSPDDTDRDVPQEVLEEHPSASGDGMADNESTGSSDDGNDTPRAMQLCSFQ</sequence>
<proteinExistence type="predicted"/>
<dbReference type="EMBL" id="CAJPVJ010007548">
    <property type="protein sequence ID" value="CAG2171316.1"/>
    <property type="molecule type" value="Genomic_DNA"/>
</dbReference>
<evidence type="ECO:0000313" key="3">
    <source>
        <dbReference type="EMBL" id="CAD7654129.1"/>
    </source>
</evidence>
<dbReference type="OrthoDB" id="6535318at2759"/>
<keyword evidence="1" id="KW-0175">Coiled coil</keyword>
<protein>
    <submittedName>
        <fullName evidence="3">Uncharacterized protein</fullName>
    </submittedName>
</protein>
<feature type="coiled-coil region" evidence="1">
    <location>
        <begin position="367"/>
        <end position="416"/>
    </location>
</feature>
<dbReference type="EMBL" id="OC922373">
    <property type="protein sequence ID" value="CAD7654129.1"/>
    <property type="molecule type" value="Genomic_DNA"/>
</dbReference>
<name>A0A7R9QQ37_9ACAR</name>
<feature type="compositionally biased region" description="Basic and acidic residues" evidence="2">
    <location>
        <begin position="468"/>
        <end position="479"/>
    </location>
</feature>
<feature type="region of interest" description="Disordered" evidence="2">
    <location>
        <begin position="113"/>
        <end position="138"/>
    </location>
</feature>
<reference evidence="3" key="1">
    <citation type="submission" date="2020-11" db="EMBL/GenBank/DDBJ databases">
        <authorList>
            <person name="Tran Van P."/>
        </authorList>
    </citation>
    <scope>NUCLEOTIDE SEQUENCE</scope>
</reference>
<keyword evidence="4" id="KW-1185">Reference proteome</keyword>
<dbReference type="Proteomes" id="UP000728032">
    <property type="component" value="Unassembled WGS sequence"/>
</dbReference>
<feature type="non-terminal residue" evidence="3">
    <location>
        <position position="1"/>
    </location>
</feature>
<evidence type="ECO:0000313" key="4">
    <source>
        <dbReference type="Proteomes" id="UP000728032"/>
    </source>
</evidence>